<evidence type="ECO:0000313" key="2">
    <source>
        <dbReference type="EMBL" id="MBS2965875.1"/>
    </source>
</evidence>
<gene>
    <name evidence="2" type="ORF">KGA66_22695</name>
</gene>
<dbReference type="AlphaFoldDB" id="A0A8J8BES3"/>
<comment type="caution">
    <text evidence="2">The sequence shown here is derived from an EMBL/GenBank/DDBJ whole genome shotgun (WGS) entry which is preliminary data.</text>
</comment>
<dbReference type="EMBL" id="JAGSXH010000106">
    <property type="protein sequence ID" value="MBS2965875.1"/>
    <property type="molecule type" value="Genomic_DNA"/>
</dbReference>
<dbReference type="RefSeq" id="WP_211470381.1">
    <property type="nucleotide sequence ID" value="NZ_JAGSXH010000106.1"/>
</dbReference>
<sequence length="186" mass="19399">MTTLDFSDPPDDRAAPAPRASAGLRLRRREPSVADGFVDGAWWPRSLDLSVELPPLLAELSRAGHDVARVSYDPAAWNPAPGVLAGPGRPVTLDGSARQAPASVSLADISGARHTELVVIAPHTDPHVAQRVLALARLGGDLLRAVGMIERANRAQSPAAAAARAGLQDPLSAAVWETDGGRVLVP</sequence>
<keyword evidence="3" id="KW-1185">Reference proteome</keyword>
<name>A0A8J8BES3_9ACTN</name>
<organism evidence="2 3">
    <name type="scientific">Actinocrinis puniceicyclus</name>
    <dbReference type="NCBI Taxonomy" id="977794"/>
    <lineage>
        <taxon>Bacteria</taxon>
        <taxon>Bacillati</taxon>
        <taxon>Actinomycetota</taxon>
        <taxon>Actinomycetes</taxon>
        <taxon>Catenulisporales</taxon>
        <taxon>Actinospicaceae</taxon>
        <taxon>Actinocrinis</taxon>
    </lineage>
</organism>
<proteinExistence type="predicted"/>
<reference evidence="2" key="1">
    <citation type="submission" date="2021-04" db="EMBL/GenBank/DDBJ databases">
        <title>Genome based classification of Actinospica acidithermotolerans sp. nov., an actinobacterium isolated from an Indonesian hot spring.</title>
        <authorList>
            <person name="Kusuma A.B."/>
            <person name="Putra K.E."/>
            <person name="Nafisah S."/>
            <person name="Loh J."/>
            <person name="Nouioui I."/>
            <person name="Goodfellow M."/>
        </authorList>
    </citation>
    <scope>NUCLEOTIDE SEQUENCE</scope>
    <source>
        <strain evidence="2">DSM 45618</strain>
    </source>
</reference>
<feature type="region of interest" description="Disordered" evidence="1">
    <location>
        <begin position="1"/>
        <end position="23"/>
    </location>
</feature>
<evidence type="ECO:0000256" key="1">
    <source>
        <dbReference type="SAM" id="MobiDB-lite"/>
    </source>
</evidence>
<accession>A0A8J8BES3</accession>
<protein>
    <submittedName>
        <fullName evidence="2">Uncharacterized protein</fullName>
    </submittedName>
</protein>
<dbReference type="Proteomes" id="UP000677913">
    <property type="component" value="Unassembled WGS sequence"/>
</dbReference>
<dbReference type="Pfam" id="PF19457">
    <property type="entry name" value="DUF5994"/>
    <property type="match status" value="1"/>
</dbReference>
<dbReference type="InterPro" id="IPR046036">
    <property type="entry name" value="DUF5994"/>
</dbReference>
<evidence type="ECO:0000313" key="3">
    <source>
        <dbReference type="Proteomes" id="UP000677913"/>
    </source>
</evidence>